<dbReference type="Pfam" id="PF01738">
    <property type="entry name" value="DLH"/>
    <property type="match status" value="1"/>
</dbReference>
<dbReference type="AlphaFoldDB" id="A0A381N204"/>
<dbReference type="Gene3D" id="3.40.50.1820">
    <property type="entry name" value="alpha/beta hydrolase"/>
    <property type="match status" value="1"/>
</dbReference>
<gene>
    <name evidence="2" type="ORF">METZ01_LOCUS1470</name>
</gene>
<evidence type="ECO:0000313" key="2">
    <source>
        <dbReference type="EMBL" id="SUZ48616.1"/>
    </source>
</evidence>
<dbReference type="PANTHER" id="PTHR46623">
    <property type="entry name" value="CARBOXYMETHYLENEBUTENOLIDASE-RELATED"/>
    <property type="match status" value="1"/>
</dbReference>
<evidence type="ECO:0000259" key="1">
    <source>
        <dbReference type="Pfam" id="PF01738"/>
    </source>
</evidence>
<dbReference type="InterPro" id="IPR002925">
    <property type="entry name" value="Dienelactn_hydro"/>
</dbReference>
<protein>
    <recommendedName>
        <fullName evidence="1">Dienelactone hydrolase domain-containing protein</fullName>
    </recommendedName>
</protein>
<name>A0A381N204_9ZZZZ</name>
<dbReference type="PANTHER" id="PTHR46623:SF6">
    <property type="entry name" value="ALPHA_BETA-HYDROLASES SUPERFAMILY PROTEIN"/>
    <property type="match status" value="1"/>
</dbReference>
<organism evidence="2">
    <name type="scientific">marine metagenome</name>
    <dbReference type="NCBI Taxonomy" id="408172"/>
    <lineage>
        <taxon>unclassified sequences</taxon>
        <taxon>metagenomes</taxon>
        <taxon>ecological metagenomes</taxon>
    </lineage>
</organism>
<accession>A0A381N204</accession>
<dbReference type="GO" id="GO:0016787">
    <property type="term" value="F:hydrolase activity"/>
    <property type="evidence" value="ECO:0007669"/>
    <property type="project" value="InterPro"/>
</dbReference>
<dbReference type="InterPro" id="IPR029058">
    <property type="entry name" value="AB_hydrolase_fold"/>
</dbReference>
<feature type="domain" description="Dienelactone hydrolase" evidence="1">
    <location>
        <begin position="16"/>
        <end position="235"/>
    </location>
</feature>
<dbReference type="SUPFAM" id="SSF53474">
    <property type="entry name" value="alpha/beta-Hydrolases"/>
    <property type="match status" value="1"/>
</dbReference>
<dbReference type="InterPro" id="IPR051049">
    <property type="entry name" value="Dienelactone_hydrolase-like"/>
</dbReference>
<proteinExistence type="predicted"/>
<sequence>MPSFWEKVNVNGADMDIYASVPDGDGPFPAVVVAQHASGVDKFIQDMADKLAVAGYAAVAPDLFHRITDEMVESTGKSKRDQLNDPLIIDDINATVDYLVNHSSIDSEHIGVTGFCMGGRVAWLAAATNSFIKAAVPYYGGNIMVPWGDATEPPLALTSGIKCPILFHFGEIDENPSQSDMLVMDRELSANSVPHQFYTYPGANHAFMNPANPPRYQRVAAEMSWPRTLDFFGAHLSGPPASGYDGPACE</sequence>
<reference evidence="2" key="1">
    <citation type="submission" date="2018-05" db="EMBL/GenBank/DDBJ databases">
        <authorList>
            <person name="Lanie J.A."/>
            <person name="Ng W.-L."/>
            <person name="Kazmierczak K.M."/>
            <person name="Andrzejewski T.M."/>
            <person name="Davidsen T.M."/>
            <person name="Wayne K.J."/>
            <person name="Tettelin H."/>
            <person name="Glass J.I."/>
            <person name="Rusch D."/>
            <person name="Podicherti R."/>
            <person name="Tsui H.-C.T."/>
            <person name="Winkler M.E."/>
        </authorList>
    </citation>
    <scope>NUCLEOTIDE SEQUENCE</scope>
</reference>
<dbReference type="EMBL" id="UINC01000077">
    <property type="protein sequence ID" value="SUZ48616.1"/>
    <property type="molecule type" value="Genomic_DNA"/>
</dbReference>